<reference evidence="2" key="1">
    <citation type="submission" date="2018-05" db="EMBL/GenBank/DDBJ databases">
        <authorList>
            <person name="Lanie J.A."/>
            <person name="Ng W.-L."/>
            <person name="Kazmierczak K.M."/>
            <person name="Andrzejewski T.M."/>
            <person name="Davidsen T.M."/>
            <person name="Wayne K.J."/>
            <person name="Tettelin H."/>
            <person name="Glass J.I."/>
            <person name="Rusch D."/>
            <person name="Podicherti R."/>
            <person name="Tsui H.-C.T."/>
            <person name="Winkler M.E."/>
        </authorList>
    </citation>
    <scope>NUCLEOTIDE SEQUENCE</scope>
</reference>
<feature type="transmembrane region" description="Helical" evidence="1">
    <location>
        <begin position="61"/>
        <end position="88"/>
    </location>
</feature>
<dbReference type="EMBL" id="UINC01022292">
    <property type="protein sequence ID" value="SVA91600.1"/>
    <property type="molecule type" value="Genomic_DNA"/>
</dbReference>
<accession>A0A381ZQT3</accession>
<name>A0A381ZQT3_9ZZZZ</name>
<evidence type="ECO:0000313" key="2">
    <source>
        <dbReference type="EMBL" id="SVA91600.1"/>
    </source>
</evidence>
<feature type="transmembrane region" description="Helical" evidence="1">
    <location>
        <begin position="109"/>
        <end position="129"/>
    </location>
</feature>
<proteinExistence type="predicted"/>
<keyword evidence="1" id="KW-0472">Membrane</keyword>
<dbReference type="AlphaFoldDB" id="A0A381ZQT3"/>
<gene>
    <name evidence="2" type="ORF">METZ01_LOCUS144454</name>
</gene>
<keyword evidence="1" id="KW-1133">Transmembrane helix</keyword>
<evidence type="ECO:0000256" key="1">
    <source>
        <dbReference type="SAM" id="Phobius"/>
    </source>
</evidence>
<organism evidence="2">
    <name type="scientific">marine metagenome</name>
    <dbReference type="NCBI Taxonomy" id="408172"/>
    <lineage>
        <taxon>unclassified sequences</taxon>
        <taxon>metagenomes</taxon>
        <taxon>ecological metagenomes</taxon>
    </lineage>
</organism>
<keyword evidence="1" id="KW-0812">Transmembrane</keyword>
<feature type="transmembrane region" description="Helical" evidence="1">
    <location>
        <begin position="12"/>
        <end position="41"/>
    </location>
</feature>
<protein>
    <submittedName>
        <fullName evidence="2">Uncharacterized protein</fullName>
    </submittedName>
</protein>
<sequence length="130" mass="14489">MVKFLKNLISKFNVLIQMIFTLIFTFSYILILLALVVDIIAPGTFSIVANLAAFFRAGREAGLAGLIVLVIMLYVGVLKPFMVLSAVYGAGGINRDMISRVERQNRLDAWFYGLSFIVVLFLSVLVSFMQ</sequence>